<name>A0A381Z268_9ZZZZ</name>
<gene>
    <name evidence="2" type="ORF">METZ01_LOCUS135856</name>
</gene>
<sequence length="31" mass="3259">MTGNKIIFIMGVGASIAMTLFVLAVFISNQA</sequence>
<evidence type="ECO:0000313" key="2">
    <source>
        <dbReference type="EMBL" id="SVA83002.1"/>
    </source>
</evidence>
<organism evidence="2">
    <name type="scientific">marine metagenome</name>
    <dbReference type="NCBI Taxonomy" id="408172"/>
    <lineage>
        <taxon>unclassified sequences</taxon>
        <taxon>metagenomes</taxon>
        <taxon>ecological metagenomes</taxon>
    </lineage>
</organism>
<accession>A0A381Z268</accession>
<dbReference type="AlphaFoldDB" id="A0A381Z268"/>
<keyword evidence="1" id="KW-0812">Transmembrane</keyword>
<keyword evidence="1" id="KW-0472">Membrane</keyword>
<keyword evidence="1" id="KW-1133">Transmembrane helix</keyword>
<dbReference type="EMBL" id="UINC01019583">
    <property type="protein sequence ID" value="SVA83002.1"/>
    <property type="molecule type" value="Genomic_DNA"/>
</dbReference>
<feature type="transmembrane region" description="Helical" evidence="1">
    <location>
        <begin position="6"/>
        <end position="27"/>
    </location>
</feature>
<evidence type="ECO:0000256" key="1">
    <source>
        <dbReference type="SAM" id="Phobius"/>
    </source>
</evidence>
<protein>
    <submittedName>
        <fullName evidence="2">Uncharacterized protein</fullName>
    </submittedName>
</protein>
<proteinExistence type="predicted"/>
<reference evidence="2" key="1">
    <citation type="submission" date="2018-05" db="EMBL/GenBank/DDBJ databases">
        <authorList>
            <person name="Lanie J.A."/>
            <person name="Ng W.-L."/>
            <person name="Kazmierczak K.M."/>
            <person name="Andrzejewski T.M."/>
            <person name="Davidsen T.M."/>
            <person name="Wayne K.J."/>
            <person name="Tettelin H."/>
            <person name="Glass J.I."/>
            <person name="Rusch D."/>
            <person name="Podicherti R."/>
            <person name="Tsui H.-C.T."/>
            <person name="Winkler M.E."/>
        </authorList>
    </citation>
    <scope>NUCLEOTIDE SEQUENCE</scope>
</reference>